<name>A0A853JB68_9GAMM</name>
<proteinExistence type="predicted"/>
<feature type="domain" description="Aerotolerance regulator N-terminal" evidence="2">
    <location>
        <begin position="3"/>
        <end position="77"/>
    </location>
</feature>
<evidence type="ECO:0000313" key="3">
    <source>
        <dbReference type="EMBL" id="NZA26012.1"/>
    </source>
</evidence>
<dbReference type="InterPro" id="IPR024163">
    <property type="entry name" value="Aerotolerance_reg_N"/>
</dbReference>
<comment type="caution">
    <text evidence="3">The sequence shown here is derived from an EMBL/GenBank/DDBJ whole genome shotgun (WGS) entry which is preliminary data.</text>
</comment>
<reference evidence="3 4" key="1">
    <citation type="submission" date="2020-07" db="EMBL/GenBank/DDBJ databases">
        <title>Luteimonas sp. SJ-92.</title>
        <authorList>
            <person name="Huang X.-X."/>
            <person name="Xu L."/>
            <person name="Sun J.-Q."/>
        </authorList>
    </citation>
    <scope>NUCLEOTIDE SEQUENCE [LARGE SCALE GENOMIC DNA]</scope>
    <source>
        <strain evidence="3 4">SJ-92</strain>
    </source>
</reference>
<dbReference type="EMBL" id="JACCKA010000045">
    <property type="protein sequence ID" value="NZA26012.1"/>
    <property type="molecule type" value="Genomic_DNA"/>
</dbReference>
<dbReference type="NCBIfam" id="TIGR02226">
    <property type="entry name" value="two_anch"/>
    <property type="match status" value="1"/>
</dbReference>
<evidence type="ECO:0000256" key="1">
    <source>
        <dbReference type="SAM" id="Phobius"/>
    </source>
</evidence>
<sequence>MSFGLLLPAALAALAALLLPLAIHLARRSEQRPTAFAALRWLRRRPKPRQRLRFDEWPLLLLRLLLLALLVLWLARPVLYGAPAAARWIVAAPGIEPAALAAAAEDGEEIQRRWLAPGFPPLAEPEPDGPLPLSSLLRQLDAGLPAEVALTVLVPERIQGVDAERPRLSRVVDWQVLPGAMPASAPPGPPALAVRHAAERAPALRYLRAAAQAWQDTDGAQPRFDAGGVDVALPAADRTLVWLVPGPLPDEVRRWIDAGGTALLDAAATLEEGPALRPLWRDDLGMTLAEGGALGRGRLLRLTRALEPAAMPQLLEAAFPQQLRALLEPPPAPARARAADHAPETGMAAWAQPPRELQPWWAVLAVLLLL</sequence>
<protein>
    <submittedName>
        <fullName evidence="3">BatA domain-containing protein</fullName>
    </submittedName>
</protein>
<evidence type="ECO:0000313" key="4">
    <source>
        <dbReference type="Proteomes" id="UP000578091"/>
    </source>
</evidence>
<feature type="non-terminal residue" evidence="3">
    <location>
        <position position="370"/>
    </location>
</feature>
<dbReference type="InterPro" id="IPR011933">
    <property type="entry name" value="Double_TM_dom"/>
</dbReference>
<keyword evidence="1" id="KW-1133">Transmembrane helix</keyword>
<keyword evidence="4" id="KW-1185">Reference proteome</keyword>
<dbReference type="Proteomes" id="UP000578091">
    <property type="component" value="Unassembled WGS sequence"/>
</dbReference>
<evidence type="ECO:0000259" key="2">
    <source>
        <dbReference type="Pfam" id="PF07584"/>
    </source>
</evidence>
<dbReference type="RefSeq" id="WP_180677807.1">
    <property type="nucleotide sequence ID" value="NZ_JACCKA010000045.1"/>
</dbReference>
<feature type="transmembrane region" description="Helical" evidence="1">
    <location>
        <begin position="57"/>
        <end position="75"/>
    </location>
</feature>
<keyword evidence="1" id="KW-0472">Membrane</keyword>
<organism evidence="3 4">
    <name type="scientific">Luteimonas salinisoli</name>
    <dbReference type="NCBI Taxonomy" id="2752307"/>
    <lineage>
        <taxon>Bacteria</taxon>
        <taxon>Pseudomonadati</taxon>
        <taxon>Pseudomonadota</taxon>
        <taxon>Gammaproteobacteria</taxon>
        <taxon>Lysobacterales</taxon>
        <taxon>Lysobacteraceae</taxon>
        <taxon>Luteimonas</taxon>
    </lineage>
</organism>
<gene>
    <name evidence="3" type="ORF">H0E84_06405</name>
</gene>
<dbReference type="AlphaFoldDB" id="A0A853JB68"/>
<dbReference type="Pfam" id="PF07584">
    <property type="entry name" value="BatA"/>
    <property type="match status" value="1"/>
</dbReference>
<keyword evidence="1" id="KW-0812">Transmembrane</keyword>
<accession>A0A853JB68</accession>